<dbReference type="InterPro" id="IPR008969">
    <property type="entry name" value="CarboxyPept-like_regulatory"/>
</dbReference>
<dbReference type="SMART" id="SM00965">
    <property type="entry name" value="STN"/>
    <property type="match status" value="1"/>
</dbReference>
<reference evidence="5" key="1">
    <citation type="submission" date="2021-04" db="EMBL/GenBank/DDBJ databases">
        <authorList>
            <person name="Rodrigo-Torres L."/>
            <person name="Arahal R. D."/>
            <person name="Lucena T."/>
        </authorList>
    </citation>
    <scope>NUCLEOTIDE SEQUENCE</scope>
    <source>
        <strain evidence="5">CECT 9275</strain>
    </source>
</reference>
<evidence type="ECO:0000313" key="5">
    <source>
        <dbReference type="EMBL" id="CAG5004817.1"/>
    </source>
</evidence>
<organism evidence="5 6">
    <name type="scientific">Dyadobacter helix</name>
    <dbReference type="NCBI Taxonomy" id="2822344"/>
    <lineage>
        <taxon>Bacteria</taxon>
        <taxon>Pseudomonadati</taxon>
        <taxon>Bacteroidota</taxon>
        <taxon>Cytophagia</taxon>
        <taxon>Cytophagales</taxon>
        <taxon>Spirosomataceae</taxon>
        <taxon>Dyadobacter</taxon>
    </lineage>
</organism>
<evidence type="ECO:0000256" key="2">
    <source>
        <dbReference type="ARBA" id="ARBA00023136"/>
    </source>
</evidence>
<dbReference type="AlphaFoldDB" id="A0A916JCP4"/>
<evidence type="ECO:0000256" key="3">
    <source>
        <dbReference type="ARBA" id="ARBA00023237"/>
    </source>
</evidence>
<proteinExistence type="predicted"/>
<keyword evidence="2" id="KW-0472">Membrane</keyword>
<evidence type="ECO:0000313" key="6">
    <source>
        <dbReference type="Proteomes" id="UP000680038"/>
    </source>
</evidence>
<dbReference type="InterPro" id="IPR011662">
    <property type="entry name" value="Secretin/TonB_short_N"/>
</dbReference>
<name>A0A916JCP4_9BACT</name>
<evidence type="ECO:0000259" key="4">
    <source>
        <dbReference type="SMART" id="SM00965"/>
    </source>
</evidence>
<comment type="caution">
    <text evidence="5">The sequence shown here is derived from an EMBL/GenBank/DDBJ whole genome shotgun (WGS) entry which is preliminary data.</text>
</comment>
<gene>
    <name evidence="5" type="ORF">DYBT9275_03454</name>
</gene>
<accession>A0A916JCP4</accession>
<evidence type="ECO:0000256" key="1">
    <source>
        <dbReference type="ARBA" id="ARBA00022448"/>
    </source>
</evidence>
<feature type="domain" description="Secretin/TonB short N-terminal" evidence="4">
    <location>
        <begin position="55"/>
        <end position="105"/>
    </location>
</feature>
<sequence>MGKSYTLLCLTLLGFFILTFQKARGQQLIEKRISISINNEPLDKVLQKIAELGGFSFSYSPDAIDISKRVSIQASNESIREILTEIFKGKVIFKERRRYIILQKNSVQEEEAKPENFQLNGYIINKKTGERLPNASIFESVTLASAISNEYGYYKIRLPAAPSSIRLEVRKEDFIGISFPVTNRKDTYLPIALLPDTLRPIPGTSPKIIRRTDSLHHKVAVPQYQAPFYTVTENDTTYLSQYNRIRQTYKKVQNEFINAFASAKQTIHTRNIDDTLYRTFQASLLPLIGTNHQLSGNVINDYSINLIAGYSLGVNRMEVGSLINVVRGNVRGFQLAGVSNMVGNNVYGFQYANFLNLTLGTVHGFQGSNFINYAGRNLKGFQVAGAGNVVVGYLEGYQLSAGYNYAHTVRSGHQIGAVNFADSSATVPFGFFSFVKRNGYRRYEVSTDEFNYFNTSFKTGMTRFYNIFTVGFNALAARKPLATIGYGFGTGQPLGKGWAANADLTANAVFIKNQRLDEIPAGLVRLSIGIERKLGKTVAFFAGPSVNIFISDHAGLIDKEGIAIKPTPLDTQPGAAETNYGWIGFVAAVRFCNR</sequence>
<dbReference type="RefSeq" id="WP_229252799.1">
    <property type="nucleotide sequence ID" value="NZ_CAJRAF010000002.1"/>
</dbReference>
<protein>
    <recommendedName>
        <fullName evidence="4">Secretin/TonB short N-terminal domain-containing protein</fullName>
    </recommendedName>
</protein>
<dbReference type="SUPFAM" id="SSF49464">
    <property type="entry name" value="Carboxypeptidase regulatory domain-like"/>
    <property type="match status" value="1"/>
</dbReference>
<dbReference type="Proteomes" id="UP000680038">
    <property type="component" value="Unassembled WGS sequence"/>
</dbReference>
<keyword evidence="1" id="KW-0813">Transport</keyword>
<dbReference type="EMBL" id="CAJRAF010000002">
    <property type="protein sequence ID" value="CAG5004817.1"/>
    <property type="molecule type" value="Genomic_DNA"/>
</dbReference>
<keyword evidence="3" id="KW-0998">Cell outer membrane</keyword>
<keyword evidence="6" id="KW-1185">Reference proteome</keyword>
<dbReference type="GO" id="GO:0019867">
    <property type="term" value="C:outer membrane"/>
    <property type="evidence" value="ECO:0007669"/>
    <property type="project" value="InterPro"/>
</dbReference>